<reference evidence="2" key="1">
    <citation type="journal article" date="2020" name="Fungal Divers.">
        <title>Resolving the Mortierellaceae phylogeny through synthesis of multi-gene phylogenetics and phylogenomics.</title>
        <authorList>
            <person name="Vandepol N."/>
            <person name="Liber J."/>
            <person name="Desiro A."/>
            <person name="Na H."/>
            <person name="Kennedy M."/>
            <person name="Barry K."/>
            <person name="Grigoriev I.V."/>
            <person name="Miller A.N."/>
            <person name="O'Donnell K."/>
            <person name="Stajich J.E."/>
            <person name="Bonito G."/>
        </authorList>
    </citation>
    <scope>NUCLEOTIDE SEQUENCE</scope>
    <source>
        <strain evidence="2">KOD1015</strain>
    </source>
</reference>
<name>A0A9P6K926_9FUNG</name>
<organism evidence="2 3">
    <name type="scientific">Lunasporangiospora selenospora</name>
    <dbReference type="NCBI Taxonomy" id="979761"/>
    <lineage>
        <taxon>Eukaryota</taxon>
        <taxon>Fungi</taxon>
        <taxon>Fungi incertae sedis</taxon>
        <taxon>Mucoromycota</taxon>
        <taxon>Mortierellomycotina</taxon>
        <taxon>Mortierellomycetes</taxon>
        <taxon>Mortierellales</taxon>
        <taxon>Mortierellaceae</taxon>
        <taxon>Lunasporangiospora</taxon>
    </lineage>
</organism>
<evidence type="ECO:0000313" key="3">
    <source>
        <dbReference type="Proteomes" id="UP000780801"/>
    </source>
</evidence>
<dbReference type="EMBL" id="JAABOA010006907">
    <property type="protein sequence ID" value="KAF9553241.1"/>
    <property type="molecule type" value="Genomic_DNA"/>
</dbReference>
<feature type="compositionally biased region" description="Basic and acidic residues" evidence="1">
    <location>
        <begin position="84"/>
        <end position="101"/>
    </location>
</feature>
<dbReference type="Proteomes" id="UP000780801">
    <property type="component" value="Unassembled WGS sequence"/>
</dbReference>
<feature type="region of interest" description="Disordered" evidence="1">
    <location>
        <begin position="187"/>
        <end position="210"/>
    </location>
</feature>
<keyword evidence="3" id="KW-1185">Reference proteome</keyword>
<evidence type="ECO:0000313" key="2">
    <source>
        <dbReference type="EMBL" id="KAF9553241.1"/>
    </source>
</evidence>
<gene>
    <name evidence="2" type="ORF">BGW38_009409</name>
</gene>
<comment type="caution">
    <text evidence="2">The sequence shown here is derived from an EMBL/GenBank/DDBJ whole genome shotgun (WGS) entry which is preliminary data.</text>
</comment>
<protein>
    <submittedName>
        <fullName evidence="2">Uncharacterized protein</fullName>
    </submittedName>
</protein>
<feature type="non-terminal residue" evidence="2">
    <location>
        <position position="1"/>
    </location>
</feature>
<proteinExistence type="predicted"/>
<evidence type="ECO:0000256" key="1">
    <source>
        <dbReference type="SAM" id="MobiDB-lite"/>
    </source>
</evidence>
<feature type="region of interest" description="Disordered" evidence="1">
    <location>
        <begin position="84"/>
        <end position="123"/>
    </location>
</feature>
<accession>A0A9P6K926</accession>
<dbReference type="AlphaFoldDB" id="A0A9P6K926"/>
<sequence>SSPKNLDLLDPPGDSTLFDHPTALDDPDGAWEPMELCTSVELRHDLTHLDTSIRDLMGCRVRAALRSPVDTSLLEQLHHVQRDAENRARTIKHELDRRHPYSESAQRRARRRHGRQDSPTSRQAKLLLKSQKEGFVQDVKLRKEQFRARRDRHAALLKSHDFFHDYQTRVGEFIAYLKTSSVVSVDTTTPPPTEDPAGILCDSVAPSDRV</sequence>